<dbReference type="Gene3D" id="1.10.760.10">
    <property type="entry name" value="Cytochrome c-like domain"/>
    <property type="match status" value="1"/>
</dbReference>
<evidence type="ECO:0000256" key="1">
    <source>
        <dbReference type="ARBA" id="ARBA00022617"/>
    </source>
</evidence>
<protein>
    <submittedName>
        <fullName evidence="8">Cytochrome c</fullName>
    </submittedName>
</protein>
<dbReference type="SUPFAM" id="SSF46626">
    <property type="entry name" value="Cytochrome c"/>
    <property type="match status" value="1"/>
</dbReference>
<feature type="domain" description="Cytochrome c" evidence="6">
    <location>
        <begin position="79"/>
        <end position="165"/>
    </location>
</feature>
<dbReference type="AlphaFoldDB" id="A0A859A8G0"/>
<reference evidence="7 9" key="1">
    <citation type="submission" date="2016-01" db="EMBL/GenBank/DDBJ databases">
        <title>Genome sequence of the acidophilic iron oxidising Ferrovum strain Z-31.</title>
        <authorList>
            <person name="Poehlein A."/>
            <person name="Ullrich S.R."/>
            <person name="Schloemann M."/>
            <person name="Muehling M."/>
            <person name="Daniel R."/>
        </authorList>
    </citation>
    <scope>NUCLEOTIDE SEQUENCE [LARGE SCALE GENOMIC DNA]</scope>
    <source>
        <strain evidence="7 9">Z-31</strain>
    </source>
</reference>
<dbReference type="Proteomes" id="UP000683551">
    <property type="component" value="Chromosome"/>
</dbReference>
<dbReference type="GO" id="GO:0046872">
    <property type="term" value="F:metal ion binding"/>
    <property type="evidence" value="ECO:0007669"/>
    <property type="project" value="UniProtKB-KW"/>
</dbReference>
<evidence type="ECO:0000256" key="4">
    <source>
        <dbReference type="PROSITE-ProRule" id="PRU00433"/>
    </source>
</evidence>
<feature type="chain" id="PRO_5036577471" evidence="5">
    <location>
        <begin position="21"/>
        <end position="182"/>
    </location>
</feature>
<dbReference type="EMBL" id="CP071137">
    <property type="protein sequence ID" value="QWY76396.1"/>
    <property type="molecule type" value="Genomic_DNA"/>
</dbReference>
<keyword evidence="9" id="KW-1185">Reference proteome</keyword>
<evidence type="ECO:0000256" key="2">
    <source>
        <dbReference type="ARBA" id="ARBA00022723"/>
    </source>
</evidence>
<dbReference type="PANTHER" id="PTHR40394">
    <property type="entry name" value="LIPOPROTEIN-RELATED"/>
    <property type="match status" value="1"/>
</dbReference>
<accession>A0A859A8G0</accession>
<evidence type="ECO:0000313" key="8">
    <source>
        <dbReference type="EMBL" id="QWY76396.1"/>
    </source>
</evidence>
<dbReference type="PATRIC" id="fig|1789004.3.peg.959"/>
<keyword evidence="5" id="KW-0732">Signal</keyword>
<keyword evidence="2 4" id="KW-0479">Metal-binding</keyword>
<dbReference type="OrthoDB" id="9765171at2"/>
<keyword evidence="1 4" id="KW-0349">Heme</keyword>
<dbReference type="EMBL" id="LRRD01000013">
    <property type="protein sequence ID" value="KXW58545.1"/>
    <property type="molecule type" value="Genomic_DNA"/>
</dbReference>
<dbReference type="Proteomes" id="UP000075653">
    <property type="component" value="Unassembled WGS sequence"/>
</dbReference>
<feature type="signal peptide" evidence="5">
    <location>
        <begin position="1"/>
        <end position="20"/>
    </location>
</feature>
<sequence>MKSLTRWIPVLALVPSLAMAWPWSKDMANQISVKPQEGPDAVRPFPENSVPMTGTPTTPYVHDGDAAMTLANPNPPTEKSVAFGREMFKIYCVPCHGDSGTGDGLVGEKLIVRPFDLTAPRVQKEVPEGYIWGHITFGGALMPSYGNDMSPSERWDVVNYVRHGLLTDPTAKKRDMTTTENK</sequence>
<evidence type="ECO:0000313" key="9">
    <source>
        <dbReference type="Proteomes" id="UP000075653"/>
    </source>
</evidence>
<dbReference type="InterPro" id="IPR009056">
    <property type="entry name" value="Cyt_c-like_dom"/>
</dbReference>
<evidence type="ECO:0000256" key="5">
    <source>
        <dbReference type="SAM" id="SignalP"/>
    </source>
</evidence>
<proteinExistence type="predicted"/>
<evidence type="ECO:0000256" key="3">
    <source>
        <dbReference type="ARBA" id="ARBA00023004"/>
    </source>
</evidence>
<dbReference type="PANTHER" id="PTHR40394:SF2">
    <property type="entry name" value="QUINOL:CYTOCHROME C OXIDOREDUCTASE MEMBRANE PROTEIN"/>
    <property type="match status" value="1"/>
</dbReference>
<keyword evidence="3 4" id="KW-0408">Iron</keyword>
<dbReference type="PROSITE" id="PS51007">
    <property type="entry name" value="CYTC"/>
    <property type="match status" value="1"/>
</dbReference>
<dbReference type="GO" id="GO:0009055">
    <property type="term" value="F:electron transfer activity"/>
    <property type="evidence" value="ECO:0007669"/>
    <property type="project" value="InterPro"/>
</dbReference>
<dbReference type="RefSeq" id="WP_031597847.1">
    <property type="nucleotide sequence ID" value="NZ_CP053675.1"/>
</dbReference>
<dbReference type="InterPro" id="IPR036909">
    <property type="entry name" value="Cyt_c-like_dom_sf"/>
</dbReference>
<dbReference type="GO" id="GO:0020037">
    <property type="term" value="F:heme binding"/>
    <property type="evidence" value="ECO:0007669"/>
    <property type="project" value="InterPro"/>
</dbReference>
<organism evidence="7 9">
    <name type="scientific">Ferrovum myxofaciens</name>
    <dbReference type="NCBI Taxonomy" id="416213"/>
    <lineage>
        <taxon>Bacteria</taxon>
        <taxon>Pseudomonadati</taxon>
        <taxon>Pseudomonadota</taxon>
        <taxon>Betaproteobacteria</taxon>
        <taxon>Ferrovales</taxon>
        <taxon>Ferrovaceae</taxon>
        <taxon>Ferrovum</taxon>
    </lineage>
</organism>
<reference evidence="8" key="2">
    <citation type="submission" date="2021-02" db="EMBL/GenBank/DDBJ databases">
        <title>Comparative genomics of Ferrovum myxofaciens strains, predominant extremophile bacteria forming large biofilm stalactites in acid mine ecosystems.</title>
        <authorList>
            <person name="Burkartova K."/>
            <person name="Ridl J."/>
            <person name="Pajer P."/>
            <person name="Falteisek L."/>
        </authorList>
    </citation>
    <scope>NUCLEOTIDE SEQUENCE</scope>
    <source>
        <strain evidence="8">MI1III</strain>
    </source>
</reference>
<name>A0A859A8G0_9PROT</name>
<evidence type="ECO:0000259" key="6">
    <source>
        <dbReference type="PROSITE" id="PS51007"/>
    </source>
</evidence>
<accession>A0A149VZ95</accession>
<evidence type="ECO:0000313" key="7">
    <source>
        <dbReference type="EMBL" id="KXW58545.1"/>
    </source>
</evidence>
<dbReference type="Pfam" id="PF13442">
    <property type="entry name" value="Cytochrome_CBB3"/>
    <property type="match status" value="1"/>
</dbReference>
<gene>
    <name evidence="7" type="ORF">FEMY_09440</name>
    <name evidence="8" type="ORF">JZL65_07690</name>
</gene>
<dbReference type="GeneID" id="301709631"/>